<protein>
    <recommendedName>
        <fullName evidence="3">histidine kinase</fullName>
        <ecNumber evidence="3">2.7.13.3</ecNumber>
    </recommendedName>
</protein>
<keyword evidence="7 12" id="KW-0812">Transmembrane</keyword>
<dbReference type="NCBIfam" id="NF008312">
    <property type="entry name" value="PRK11100.1"/>
    <property type="match status" value="1"/>
</dbReference>
<keyword evidence="8 15" id="KW-0418">Kinase</keyword>
<dbReference type="InterPro" id="IPR029151">
    <property type="entry name" value="Sensor-like_sf"/>
</dbReference>
<dbReference type="InterPro" id="IPR050428">
    <property type="entry name" value="TCS_sensor_his_kinase"/>
</dbReference>
<feature type="domain" description="Histidine kinase" evidence="13">
    <location>
        <begin position="262"/>
        <end position="488"/>
    </location>
</feature>
<evidence type="ECO:0000256" key="3">
    <source>
        <dbReference type="ARBA" id="ARBA00012438"/>
    </source>
</evidence>
<evidence type="ECO:0000256" key="6">
    <source>
        <dbReference type="ARBA" id="ARBA00022679"/>
    </source>
</evidence>
<evidence type="ECO:0000256" key="7">
    <source>
        <dbReference type="ARBA" id="ARBA00022692"/>
    </source>
</evidence>
<dbReference type="Gene3D" id="3.30.565.10">
    <property type="entry name" value="Histidine kinase-like ATPase, C-terminal domain"/>
    <property type="match status" value="1"/>
</dbReference>
<feature type="transmembrane region" description="Helical" evidence="12">
    <location>
        <begin position="185"/>
        <end position="207"/>
    </location>
</feature>
<dbReference type="SMART" id="SM00387">
    <property type="entry name" value="HATPase_c"/>
    <property type="match status" value="1"/>
</dbReference>
<evidence type="ECO:0000256" key="5">
    <source>
        <dbReference type="ARBA" id="ARBA00022553"/>
    </source>
</evidence>
<dbReference type="InterPro" id="IPR005467">
    <property type="entry name" value="His_kinase_dom"/>
</dbReference>
<dbReference type="InterPro" id="IPR036890">
    <property type="entry name" value="HATPase_C_sf"/>
</dbReference>
<dbReference type="SUPFAM" id="SSF55874">
    <property type="entry name" value="ATPase domain of HSP90 chaperone/DNA topoisomerase II/histidine kinase"/>
    <property type="match status" value="1"/>
</dbReference>
<dbReference type="PROSITE" id="PS50109">
    <property type="entry name" value="HIS_KIN"/>
    <property type="match status" value="1"/>
</dbReference>
<organism evidence="15 16">
    <name type="scientific">Marilutibacter maris</name>
    <dbReference type="NCBI Taxonomy" id="1605891"/>
    <lineage>
        <taxon>Bacteria</taxon>
        <taxon>Pseudomonadati</taxon>
        <taxon>Pseudomonadota</taxon>
        <taxon>Gammaproteobacteria</taxon>
        <taxon>Lysobacterales</taxon>
        <taxon>Lysobacteraceae</taxon>
        <taxon>Marilutibacter</taxon>
    </lineage>
</organism>
<dbReference type="GO" id="GO:0005886">
    <property type="term" value="C:plasma membrane"/>
    <property type="evidence" value="ECO:0007669"/>
    <property type="project" value="UniProtKB-SubCell"/>
</dbReference>
<dbReference type="InterPro" id="IPR003660">
    <property type="entry name" value="HAMP_dom"/>
</dbReference>
<keyword evidence="5" id="KW-0597">Phosphoprotein</keyword>
<evidence type="ECO:0000256" key="2">
    <source>
        <dbReference type="ARBA" id="ARBA00004651"/>
    </source>
</evidence>
<comment type="catalytic activity">
    <reaction evidence="1">
        <text>ATP + protein L-histidine = ADP + protein N-phospho-L-histidine.</text>
        <dbReference type="EC" id="2.7.13.3"/>
    </reaction>
</comment>
<evidence type="ECO:0000256" key="8">
    <source>
        <dbReference type="ARBA" id="ARBA00022777"/>
    </source>
</evidence>
<dbReference type="CDD" id="cd00082">
    <property type="entry name" value="HisKA"/>
    <property type="match status" value="1"/>
</dbReference>
<evidence type="ECO:0000256" key="9">
    <source>
        <dbReference type="ARBA" id="ARBA00022989"/>
    </source>
</evidence>
<dbReference type="InterPro" id="IPR003661">
    <property type="entry name" value="HisK_dim/P_dom"/>
</dbReference>
<dbReference type="PANTHER" id="PTHR45436">
    <property type="entry name" value="SENSOR HISTIDINE KINASE YKOH"/>
    <property type="match status" value="1"/>
</dbReference>
<evidence type="ECO:0000256" key="1">
    <source>
        <dbReference type="ARBA" id="ARBA00000085"/>
    </source>
</evidence>
<dbReference type="Proteomes" id="UP000249447">
    <property type="component" value="Chromosome"/>
</dbReference>
<proteinExistence type="predicted"/>
<dbReference type="RefSeq" id="WP_111266044.1">
    <property type="nucleotide sequence ID" value="NZ_CP029843.1"/>
</dbReference>
<sequence>MKIGLRIFLGYFLIVALAAMLLARVFLAEVKPGVRQAMEDTLVDSANVLAELATDDFLAGRIDDGAFAGRIRALQRRDLGAEIWGFGKRAAQYRVYITDARGIVVFDSSGRDLGKDYSRWNDVYLTLRGRYGARSSPESPDAPNATVMHVAAPIRDVDGRIVGSLTVAKPNRAIEPFIARSQRVVLSWGLLLLGVALAVGVVAAWWLSRQLQGLQRYAGEVTAGERTLPPKSSGEFKALGEALETMRTRLEGKQYVEQYVHTLTHEMKSPLAAIRGSAELLEGAHEGGEGGTAPAMAEADRARFAASIRHQSERLAQMIDKLLALASVEHRQRLENPQPLALDVLIAEAADAARPGLERAGVSCRVMPGDVAPRVLGDAFLMRQALVNLIENAADFSARGGRVEIAVDVDGDGLRIDVRDRGAGIPGYALERVFERFYSLARPDGGSRSSGLGLSFVAEVAALHGGRAALRNRDGGGAVASLWLPVPPPS</sequence>
<comment type="subcellular location">
    <subcellularLocation>
        <location evidence="2">Cell membrane</location>
        <topology evidence="2">Multi-pass membrane protein</topology>
    </subcellularLocation>
</comment>
<dbReference type="Gene3D" id="1.10.287.130">
    <property type="match status" value="1"/>
</dbReference>
<keyword evidence="11 12" id="KW-0472">Membrane</keyword>
<evidence type="ECO:0000313" key="15">
    <source>
        <dbReference type="EMBL" id="AWV06916.1"/>
    </source>
</evidence>
<dbReference type="SUPFAM" id="SSF47384">
    <property type="entry name" value="Homodimeric domain of signal transducing histidine kinase"/>
    <property type="match status" value="1"/>
</dbReference>
<keyword evidence="4" id="KW-1003">Cell membrane</keyword>
<accession>A0A2U9T2M5</accession>
<keyword evidence="10" id="KW-0902">Two-component regulatory system</keyword>
<dbReference type="AlphaFoldDB" id="A0A2U9T2M5"/>
<dbReference type="Pfam" id="PF00672">
    <property type="entry name" value="HAMP"/>
    <property type="match status" value="1"/>
</dbReference>
<dbReference type="Gene3D" id="6.10.340.10">
    <property type="match status" value="1"/>
</dbReference>
<dbReference type="InterPro" id="IPR004358">
    <property type="entry name" value="Sig_transdc_His_kin-like_C"/>
</dbReference>
<dbReference type="PROSITE" id="PS50885">
    <property type="entry name" value="HAMP"/>
    <property type="match status" value="1"/>
</dbReference>
<gene>
    <name evidence="15" type="ORF">C9I47_1201</name>
</gene>
<dbReference type="SUPFAM" id="SSF103190">
    <property type="entry name" value="Sensory domain-like"/>
    <property type="match status" value="1"/>
</dbReference>
<evidence type="ECO:0000256" key="4">
    <source>
        <dbReference type="ARBA" id="ARBA00022475"/>
    </source>
</evidence>
<evidence type="ECO:0000259" key="13">
    <source>
        <dbReference type="PROSITE" id="PS50109"/>
    </source>
</evidence>
<evidence type="ECO:0000259" key="14">
    <source>
        <dbReference type="PROSITE" id="PS50885"/>
    </source>
</evidence>
<keyword evidence="9 12" id="KW-1133">Transmembrane helix</keyword>
<dbReference type="GO" id="GO:0000155">
    <property type="term" value="F:phosphorelay sensor kinase activity"/>
    <property type="evidence" value="ECO:0007669"/>
    <property type="project" value="InterPro"/>
</dbReference>
<dbReference type="SMART" id="SM00388">
    <property type="entry name" value="HisKA"/>
    <property type="match status" value="1"/>
</dbReference>
<evidence type="ECO:0000256" key="11">
    <source>
        <dbReference type="ARBA" id="ARBA00023136"/>
    </source>
</evidence>
<keyword evidence="16" id="KW-1185">Reference proteome</keyword>
<dbReference type="Pfam" id="PF02518">
    <property type="entry name" value="HATPase_c"/>
    <property type="match status" value="1"/>
</dbReference>
<dbReference type="Pfam" id="PF00512">
    <property type="entry name" value="HisKA"/>
    <property type="match status" value="1"/>
</dbReference>
<keyword evidence="6" id="KW-0808">Transferase</keyword>
<feature type="domain" description="HAMP" evidence="14">
    <location>
        <begin position="205"/>
        <end position="255"/>
    </location>
</feature>
<dbReference type="PRINTS" id="PR00344">
    <property type="entry name" value="BCTRLSENSOR"/>
</dbReference>
<evidence type="ECO:0000256" key="12">
    <source>
        <dbReference type="SAM" id="Phobius"/>
    </source>
</evidence>
<dbReference type="OrthoDB" id="9806130at2"/>
<dbReference type="KEGG" id="lmb:C9I47_1201"/>
<evidence type="ECO:0000313" key="16">
    <source>
        <dbReference type="Proteomes" id="UP000249447"/>
    </source>
</evidence>
<evidence type="ECO:0000256" key="10">
    <source>
        <dbReference type="ARBA" id="ARBA00023012"/>
    </source>
</evidence>
<dbReference type="EMBL" id="CP029843">
    <property type="protein sequence ID" value="AWV06916.1"/>
    <property type="molecule type" value="Genomic_DNA"/>
</dbReference>
<dbReference type="CDD" id="cd18773">
    <property type="entry name" value="PDC1_HK_sensor"/>
    <property type="match status" value="1"/>
</dbReference>
<dbReference type="PANTHER" id="PTHR45436:SF10">
    <property type="entry name" value="HISTIDINE KINASE"/>
    <property type="match status" value="1"/>
</dbReference>
<reference evidence="15 16" key="1">
    <citation type="submission" date="2018-05" db="EMBL/GenBank/DDBJ databases">
        <title>The complete genome of Lysobacter maris HZ9B, a marine bacterium antagonistic against terrestrial plant pathogens.</title>
        <authorList>
            <person name="Zhang X.-Q."/>
        </authorList>
    </citation>
    <scope>NUCLEOTIDE SEQUENCE [LARGE SCALE GENOMIC DNA]</scope>
    <source>
        <strain evidence="15 16">HZ9B</strain>
    </source>
</reference>
<dbReference type="InterPro" id="IPR036097">
    <property type="entry name" value="HisK_dim/P_sf"/>
</dbReference>
<dbReference type="EC" id="2.7.13.3" evidence="3"/>
<name>A0A2U9T2M5_9GAMM</name>
<dbReference type="InterPro" id="IPR003594">
    <property type="entry name" value="HATPase_dom"/>
</dbReference>